<dbReference type="Proteomes" id="UP000576792">
    <property type="component" value="Unassembled WGS sequence"/>
</dbReference>
<evidence type="ECO:0000313" key="5">
    <source>
        <dbReference type="EMBL" id="NJC55375.1"/>
    </source>
</evidence>
<keyword evidence="1" id="KW-0285">Flavoprotein</keyword>
<dbReference type="AlphaFoldDB" id="A0A846RV83"/>
<dbReference type="Pfam" id="PF03358">
    <property type="entry name" value="FMN_red"/>
    <property type="match status" value="1"/>
</dbReference>
<keyword evidence="6" id="KW-1185">Reference proteome</keyword>
<feature type="domain" description="NADPH-dependent FMN reductase-like" evidence="4">
    <location>
        <begin position="24"/>
        <end position="109"/>
    </location>
</feature>
<comment type="caution">
    <text evidence="5">The sequence shown here is derived from an EMBL/GenBank/DDBJ whole genome shotgun (WGS) entry which is preliminary data.</text>
</comment>
<keyword evidence="3 5" id="KW-0560">Oxidoreductase</keyword>
<reference evidence="5 6" key="1">
    <citation type="submission" date="2020-03" db="EMBL/GenBank/DDBJ databases">
        <title>Sequencing the genomes of 1000 actinobacteria strains.</title>
        <authorList>
            <person name="Klenk H.-P."/>
        </authorList>
    </citation>
    <scope>NUCLEOTIDE SEQUENCE [LARGE SCALE GENOMIC DNA]</scope>
    <source>
        <strain evidence="5 6">DSM 18964</strain>
    </source>
</reference>
<dbReference type="InterPro" id="IPR005025">
    <property type="entry name" value="FMN_Rdtase-like_dom"/>
</dbReference>
<dbReference type="EC" id="1.5.1.38" evidence="5"/>
<protein>
    <submittedName>
        <fullName evidence="5">FMN reductase</fullName>
        <ecNumber evidence="5">1.5.1.38</ecNumber>
    </submittedName>
</protein>
<organism evidence="5 6">
    <name type="scientific">Brevibacterium marinum</name>
    <dbReference type="NCBI Taxonomy" id="418643"/>
    <lineage>
        <taxon>Bacteria</taxon>
        <taxon>Bacillati</taxon>
        <taxon>Actinomycetota</taxon>
        <taxon>Actinomycetes</taxon>
        <taxon>Micrococcales</taxon>
        <taxon>Brevibacteriaceae</taxon>
        <taxon>Brevibacterium</taxon>
    </lineage>
</organism>
<sequence>MKVDQTIELAEVTDEIFEWSSERFDALTIPLQTATYAIIATPRYKASYTGLRKAFLDRYDAKGLHGLIAVPVFTIGSPAHALAVEVTLRPSLVELGVGVPTTVFAFPTAQFDERAGILDEWIETQESSLARRGLSRFGRTICTAAGRARRCPRPRPRG</sequence>
<evidence type="ECO:0000259" key="4">
    <source>
        <dbReference type="Pfam" id="PF03358"/>
    </source>
</evidence>
<gene>
    <name evidence="5" type="ORF">BKA07_000410</name>
</gene>
<proteinExistence type="predicted"/>
<dbReference type="EMBL" id="JAATJN010000001">
    <property type="protein sequence ID" value="NJC55375.1"/>
    <property type="molecule type" value="Genomic_DNA"/>
</dbReference>
<dbReference type="InterPro" id="IPR029039">
    <property type="entry name" value="Flavoprotein-like_sf"/>
</dbReference>
<dbReference type="RefSeq" id="WP_342448965.1">
    <property type="nucleotide sequence ID" value="NZ_BAAAPQ010000026.1"/>
</dbReference>
<dbReference type="PANTHER" id="PTHR43408">
    <property type="entry name" value="FMN REDUCTASE (NADPH)"/>
    <property type="match status" value="1"/>
</dbReference>
<name>A0A846RV83_9MICO</name>
<evidence type="ECO:0000256" key="2">
    <source>
        <dbReference type="ARBA" id="ARBA00022643"/>
    </source>
</evidence>
<dbReference type="PANTHER" id="PTHR43408:SF1">
    <property type="entry name" value="FMN REDUCTASE (NADPH)"/>
    <property type="match status" value="1"/>
</dbReference>
<dbReference type="InterPro" id="IPR051814">
    <property type="entry name" value="NAD(P)H-dep_FMN_reductase"/>
</dbReference>
<keyword evidence="2" id="KW-0288">FMN</keyword>
<dbReference type="GO" id="GO:0052873">
    <property type="term" value="F:FMN reductase (NADPH) activity"/>
    <property type="evidence" value="ECO:0007669"/>
    <property type="project" value="UniProtKB-EC"/>
</dbReference>
<evidence type="ECO:0000256" key="3">
    <source>
        <dbReference type="ARBA" id="ARBA00023002"/>
    </source>
</evidence>
<evidence type="ECO:0000313" key="6">
    <source>
        <dbReference type="Proteomes" id="UP000576792"/>
    </source>
</evidence>
<dbReference type="Gene3D" id="3.40.50.360">
    <property type="match status" value="1"/>
</dbReference>
<evidence type="ECO:0000256" key="1">
    <source>
        <dbReference type="ARBA" id="ARBA00022630"/>
    </source>
</evidence>
<accession>A0A846RV83</accession>
<dbReference type="SUPFAM" id="SSF52218">
    <property type="entry name" value="Flavoproteins"/>
    <property type="match status" value="1"/>
</dbReference>